<feature type="compositionally biased region" description="Low complexity" evidence="4">
    <location>
        <begin position="122"/>
        <end position="133"/>
    </location>
</feature>
<keyword evidence="2" id="KW-0863">Zinc-finger</keyword>
<feature type="compositionally biased region" description="Low complexity" evidence="4">
    <location>
        <begin position="222"/>
        <end position="239"/>
    </location>
</feature>
<evidence type="ECO:0000256" key="2">
    <source>
        <dbReference type="ARBA" id="ARBA00022771"/>
    </source>
</evidence>
<feature type="compositionally biased region" description="Pro residues" evidence="4">
    <location>
        <begin position="134"/>
        <end position="145"/>
    </location>
</feature>
<feature type="compositionally biased region" description="Basic and acidic residues" evidence="4">
    <location>
        <begin position="256"/>
        <end position="291"/>
    </location>
</feature>
<evidence type="ECO:0000256" key="5">
    <source>
        <dbReference type="SAM" id="Phobius"/>
    </source>
</evidence>
<feature type="compositionally biased region" description="Pro residues" evidence="4">
    <location>
        <begin position="197"/>
        <end position="221"/>
    </location>
</feature>
<dbReference type="InterPro" id="IPR001876">
    <property type="entry name" value="Znf_RanBP2"/>
</dbReference>
<feature type="domain" description="RanBP2-type" evidence="6">
    <location>
        <begin position="1"/>
        <end position="25"/>
    </location>
</feature>
<dbReference type="Proteomes" id="UP001165541">
    <property type="component" value="Unassembled WGS sequence"/>
</dbReference>
<feature type="domain" description="RanBP2-type" evidence="6">
    <location>
        <begin position="50"/>
        <end position="71"/>
    </location>
</feature>
<keyword evidence="8" id="KW-1185">Reference proteome</keyword>
<feature type="compositionally biased region" description="Pro residues" evidence="4">
    <location>
        <begin position="304"/>
        <end position="314"/>
    </location>
</feature>
<keyword evidence="1" id="KW-0479">Metal-binding</keyword>
<keyword evidence="5" id="KW-1133">Transmembrane helix</keyword>
<comment type="caution">
    <text evidence="7">The sequence shown here is derived from an EMBL/GenBank/DDBJ whole genome shotgun (WGS) entry which is preliminary data.</text>
</comment>
<protein>
    <submittedName>
        <fullName evidence="7">Zinc-ribbon domain-containing protein</fullName>
    </submittedName>
</protein>
<dbReference type="RefSeq" id="WP_251781148.1">
    <property type="nucleotide sequence ID" value="NZ_JAMKFE010000021.1"/>
</dbReference>
<feature type="region of interest" description="Disordered" evidence="4">
    <location>
        <begin position="116"/>
        <end position="156"/>
    </location>
</feature>
<gene>
    <name evidence="7" type="ORF">M8A51_24015</name>
</gene>
<keyword evidence="3" id="KW-0862">Zinc</keyword>
<dbReference type="InterPro" id="IPR025874">
    <property type="entry name" value="DZR"/>
</dbReference>
<feature type="region of interest" description="Disordered" evidence="4">
    <location>
        <begin position="253"/>
        <end position="321"/>
    </location>
</feature>
<evidence type="ECO:0000256" key="3">
    <source>
        <dbReference type="ARBA" id="ARBA00022833"/>
    </source>
</evidence>
<feature type="region of interest" description="Disordered" evidence="4">
    <location>
        <begin position="192"/>
        <end position="239"/>
    </location>
</feature>
<keyword evidence="5" id="KW-0472">Membrane</keyword>
<feature type="transmembrane region" description="Helical" evidence="5">
    <location>
        <begin position="163"/>
        <end position="183"/>
    </location>
</feature>
<evidence type="ECO:0000259" key="6">
    <source>
        <dbReference type="SMART" id="SM00547"/>
    </source>
</evidence>
<name>A0ABT0YWB2_9BURK</name>
<proteinExistence type="predicted"/>
<dbReference type="Pfam" id="PF12773">
    <property type="entry name" value="DZR"/>
    <property type="match status" value="1"/>
</dbReference>
<dbReference type="EMBL" id="JAMKFE010000021">
    <property type="protein sequence ID" value="MCM5682609.1"/>
    <property type="molecule type" value="Genomic_DNA"/>
</dbReference>
<evidence type="ECO:0000313" key="8">
    <source>
        <dbReference type="Proteomes" id="UP001165541"/>
    </source>
</evidence>
<accession>A0ABT0YWB2</accession>
<evidence type="ECO:0000256" key="1">
    <source>
        <dbReference type="ARBA" id="ARBA00022723"/>
    </source>
</evidence>
<keyword evidence="5" id="KW-0812">Transmembrane</keyword>
<sequence length="372" mass="37440">MSLICPKCGTDNRDKAKFCRGCGASLAGVAADAPAPVEPPAAVATTPLKPCPACGTPNEASALQCRVCGLPMNPQAPAPAGSDVDLLLGLGNTAPTPLDDATVVASAPLPPVPPPPPPPAVPAVDPLSVLPPVEASPPAPPPPADAPASFMDQPPPSERKAPLMLVGLVAAGVLAGAGAWWLLQSNKPQEPMVEAAPPAPMAAPAPAPAPTPEPAPAPAAMPPVVAEPTPEPASAPAEMTAAPANPLGALSAEDEAAAKKAKDEERAKARAEARARAKAKADAEARDRAEAAARAAAARKPEPPKPAFVPPPAPAAASAAPAVPADVCGGRVFIALLSCLKSECQDPVKARHPKCVDFLEAERRRERQNQLR</sequence>
<evidence type="ECO:0000256" key="4">
    <source>
        <dbReference type="SAM" id="MobiDB-lite"/>
    </source>
</evidence>
<evidence type="ECO:0000313" key="7">
    <source>
        <dbReference type="EMBL" id="MCM5682609.1"/>
    </source>
</evidence>
<reference evidence="7" key="1">
    <citation type="submission" date="2022-05" db="EMBL/GenBank/DDBJ databases">
        <title>Schlegelella sp. nov., isolated from mangrove soil.</title>
        <authorList>
            <person name="Liu Y."/>
            <person name="Ge X."/>
            <person name="Liu W."/>
        </authorList>
    </citation>
    <scope>NUCLEOTIDE SEQUENCE</scope>
    <source>
        <strain evidence="7">S2-27</strain>
    </source>
</reference>
<dbReference type="SMART" id="SM00547">
    <property type="entry name" value="ZnF_RBZ"/>
    <property type="match status" value="2"/>
</dbReference>
<organism evidence="7 8">
    <name type="scientific">Caldimonas mangrovi</name>
    <dbReference type="NCBI Taxonomy" id="2944811"/>
    <lineage>
        <taxon>Bacteria</taxon>
        <taxon>Pseudomonadati</taxon>
        <taxon>Pseudomonadota</taxon>
        <taxon>Betaproteobacteria</taxon>
        <taxon>Burkholderiales</taxon>
        <taxon>Sphaerotilaceae</taxon>
        <taxon>Caldimonas</taxon>
    </lineage>
</organism>